<dbReference type="InterPro" id="IPR008794">
    <property type="entry name" value="Pro_racemase_fam"/>
</dbReference>
<dbReference type="PIRSF" id="PIRSF029792">
    <property type="entry name" value="Pro_racemase"/>
    <property type="match status" value="1"/>
</dbReference>
<dbReference type="FunFam" id="3.10.310.10:FF:000005">
    <property type="entry name" value="Proline racemase"/>
    <property type="match status" value="1"/>
</dbReference>
<evidence type="ECO:0000256" key="1">
    <source>
        <dbReference type="ARBA" id="ARBA00007529"/>
    </source>
</evidence>
<reference evidence="2 3" key="1">
    <citation type="submission" date="2015-09" db="EMBL/GenBank/DDBJ databases">
        <title>Genome sequencing project for genomic taxonomy and phylogenomics of Bacillus-like bacteria.</title>
        <authorList>
            <person name="Liu B."/>
            <person name="Wang J."/>
            <person name="Zhu Y."/>
            <person name="Liu G."/>
            <person name="Chen Q."/>
            <person name="Chen Z."/>
            <person name="Lan J."/>
            <person name="Che J."/>
            <person name="Ge C."/>
            <person name="Shi H."/>
            <person name="Pan Z."/>
            <person name="Liu X."/>
        </authorList>
    </citation>
    <scope>NUCLEOTIDE SEQUENCE [LARGE SCALE GENOMIC DNA]</scope>
    <source>
        <strain evidence="2 3">LMG 18435</strain>
    </source>
</reference>
<dbReference type="Proteomes" id="UP000051888">
    <property type="component" value="Unassembled WGS sequence"/>
</dbReference>
<dbReference type="Pfam" id="PF05544">
    <property type="entry name" value="Pro_racemase"/>
    <property type="match status" value="1"/>
</dbReference>
<dbReference type="SFLD" id="SFLDS00028">
    <property type="entry name" value="Proline_Racemase"/>
    <property type="match status" value="1"/>
</dbReference>
<organism evidence="2 3">
    <name type="scientific">Heyndrickxia shackletonii</name>
    <dbReference type="NCBI Taxonomy" id="157838"/>
    <lineage>
        <taxon>Bacteria</taxon>
        <taxon>Bacillati</taxon>
        <taxon>Bacillota</taxon>
        <taxon>Bacilli</taxon>
        <taxon>Bacillales</taxon>
        <taxon>Bacillaceae</taxon>
        <taxon>Heyndrickxia</taxon>
    </lineage>
</organism>
<comment type="similarity">
    <text evidence="1">Belongs to the proline racemase family.</text>
</comment>
<evidence type="ECO:0000313" key="2">
    <source>
        <dbReference type="EMBL" id="KQL52882.1"/>
    </source>
</evidence>
<dbReference type="RefSeq" id="WP_055738591.1">
    <property type="nucleotide sequence ID" value="NZ_JAAIWL010000018.1"/>
</dbReference>
<dbReference type="EMBL" id="LJJC01000004">
    <property type="protein sequence ID" value="KQL52882.1"/>
    <property type="molecule type" value="Genomic_DNA"/>
</dbReference>
<dbReference type="AlphaFoldDB" id="A0A0Q3WVU2"/>
<dbReference type="Gene3D" id="3.10.310.10">
    <property type="entry name" value="Diaminopimelate Epimerase, Chain A, domain 1"/>
    <property type="match status" value="2"/>
</dbReference>
<proteinExistence type="inferred from homology"/>
<dbReference type="PANTHER" id="PTHR33442:SF5">
    <property type="entry name" value="BIFUNCTIONAL TRANS-3-HYDROXY-L-PROLINE DEHYDRATASE_2-EPIMERASE"/>
    <property type="match status" value="1"/>
</dbReference>
<dbReference type="PATRIC" id="fig|157838.3.peg.1046"/>
<accession>A0A0Q3WVU2</accession>
<dbReference type="PANTHER" id="PTHR33442">
    <property type="entry name" value="TRANS-3-HYDROXY-L-PROLINE DEHYDRATASE"/>
    <property type="match status" value="1"/>
</dbReference>
<sequence length="340" mass="37153">MKAEKVFYTIDTHTGGNPTRTVLRGIPPLKGHTMAEKMLYMKEHYDWIRTFLMYEPRGHEVMSGALMVEPCHPEADFGVIYIETGGYLPMCGHDTIGFCTALVEAGLIEIKEPQTHLTLDTPAGLVEVAITVENGKAKEVTFCNIPAFLLKTVEVEVTGLGVVTCDIAYGGNFYAITDARKLGLDLSPENGSTIISTAIQIRDAINASVEVIHPESPFIHGLTHVEFFTDPTDKKADVKNTVVVPPGGIDRSPCGTGTCAKMATLFHYKKLEVGQEFVHESIVGSLFKGKIVKLAKVGELDAVVAEITGSAWVMGMHQFFYQPKDELNDGFLLIPPMKGH</sequence>
<dbReference type="STRING" id="157838.AN964_04705"/>
<evidence type="ECO:0000313" key="3">
    <source>
        <dbReference type="Proteomes" id="UP000051888"/>
    </source>
</evidence>
<dbReference type="SUPFAM" id="SSF54506">
    <property type="entry name" value="Diaminopimelate epimerase-like"/>
    <property type="match status" value="1"/>
</dbReference>
<protein>
    <submittedName>
        <fullName evidence="2">Proline racemase</fullName>
    </submittedName>
</protein>
<dbReference type="GO" id="GO:0047580">
    <property type="term" value="F:4-hydroxyproline epimerase activity"/>
    <property type="evidence" value="ECO:0007669"/>
    <property type="project" value="TreeGrafter"/>
</dbReference>
<gene>
    <name evidence="2" type="ORF">AN964_04705</name>
</gene>
<keyword evidence="3" id="KW-1185">Reference proteome</keyword>
<dbReference type="OrthoDB" id="181267at2"/>
<name>A0A0Q3WVU2_9BACI</name>
<comment type="caution">
    <text evidence="2">The sequence shown here is derived from an EMBL/GenBank/DDBJ whole genome shotgun (WGS) entry which is preliminary data.</text>
</comment>